<dbReference type="Proteomes" id="UP000654075">
    <property type="component" value="Unassembled WGS sequence"/>
</dbReference>
<evidence type="ECO:0000259" key="3">
    <source>
        <dbReference type="PROSITE" id="PS50158"/>
    </source>
</evidence>
<proteinExistence type="predicted"/>
<dbReference type="PANTHER" id="PTHR47592">
    <property type="entry name" value="PBF68 PROTEIN"/>
    <property type="match status" value="1"/>
</dbReference>
<keyword evidence="1" id="KW-0479">Metal-binding</keyword>
<evidence type="ECO:0000256" key="1">
    <source>
        <dbReference type="PROSITE-ProRule" id="PRU00047"/>
    </source>
</evidence>
<dbReference type="Gene3D" id="4.10.60.10">
    <property type="entry name" value="Zinc finger, CCHC-type"/>
    <property type="match status" value="2"/>
</dbReference>
<feature type="domain" description="CCHC-type" evidence="3">
    <location>
        <begin position="272"/>
        <end position="287"/>
    </location>
</feature>
<feature type="compositionally biased region" description="Basic and acidic residues" evidence="2">
    <location>
        <begin position="824"/>
        <end position="833"/>
    </location>
</feature>
<dbReference type="AlphaFoldDB" id="A0A813HLM5"/>
<feature type="region of interest" description="Disordered" evidence="2">
    <location>
        <begin position="746"/>
        <end position="851"/>
    </location>
</feature>
<protein>
    <recommendedName>
        <fullName evidence="3">CCHC-type domain-containing protein</fullName>
    </recommendedName>
</protein>
<keyword evidence="1" id="KW-0863">Zinc-finger</keyword>
<dbReference type="Pfam" id="PF00098">
    <property type="entry name" value="zf-CCHC"/>
    <property type="match status" value="2"/>
</dbReference>
<accession>A0A813HLM5</accession>
<feature type="domain" description="CCHC-type" evidence="3">
    <location>
        <begin position="343"/>
        <end position="359"/>
    </location>
</feature>
<dbReference type="EMBL" id="CAJNNV010032123">
    <property type="protein sequence ID" value="CAE8639032.1"/>
    <property type="molecule type" value="Genomic_DNA"/>
</dbReference>
<keyword evidence="1" id="KW-0862">Zinc</keyword>
<sequence>MADVADVVMMAAAASTPVTRQAQETEMTRAFREVAGRMVDMRGVAKPPNFTGLETDWAEWKFRMEAILSLLGLDDLAEAAVREGVDADARLLSDADELRSKMLYNLLVQLCSGKALSLVRTVRRADGLGSWAKLVREYEPSVAARHCAMLSSLLCPGFEDSKPFTEQLLEWERRITDYELVTKAMFPDAYKCAVISRWAPKRVREFLRVNTSDLTASYVELKRALRDLQVRSQTFDAAGQGSQDQRSEYVPMIVDALKGLGKWKTATKTDECRNCGKKGHFARDCRSQPKGKAKGKSKGADRKGGGKAGQGQWPQWPRDQGQQKQPEHQGAQGKGKGQAFDGKCFQCGKEGHRARDCRQKPIAELAEPEPHPLDGQDSQSWFMMLAETASKIRDTPKEEQGLTLMLVDSGSCAHVCPKDFAPSQKFVPQEWDKLPQAAAVDGHPVRAYGWKPVHMELEDGRPLFVNFLAMDVTRPILSVAELVKSGYEMWFGSLEHPQPFIRKGGYSGILRMASQVLDASGALNFRDQLLRFGQMTEAGVDTLGRALEADFMGADEGQSALSLLNNWRQAQGATSIAEERGTALRAVRNLKKVLLSSSAMTPGSGAIVLLDLGASHAARQAGVGELGQEPTVQVSVELAEGDKIMMNTTTGSILLLEQQQDQIETNQVWVCNSPSSSDDGEVEATNGGDFDTEESKSESDGGATTWQKLRQMAENAKVDHALNLMTQLRPVCKLWAAVEAERWKKEALSKPTANKKGGASARPDQEAERIDVEAVAPKPKSGETEPPPARKAVAPKPKSGETKPPPARKANAKDPNSGKTKAKAKPEKAKDADIDLDSIDPPKLSLLGMAGGFFGWGRK</sequence>
<dbReference type="PANTHER" id="PTHR47592:SF27">
    <property type="entry name" value="OS08G0421700 PROTEIN"/>
    <property type="match status" value="1"/>
</dbReference>
<keyword evidence="5" id="KW-1185">Reference proteome</keyword>
<evidence type="ECO:0000313" key="5">
    <source>
        <dbReference type="Proteomes" id="UP000654075"/>
    </source>
</evidence>
<dbReference type="InterPro" id="IPR036875">
    <property type="entry name" value="Znf_CCHC_sf"/>
</dbReference>
<evidence type="ECO:0000256" key="2">
    <source>
        <dbReference type="SAM" id="MobiDB-lite"/>
    </source>
</evidence>
<organism evidence="4 5">
    <name type="scientific">Polarella glacialis</name>
    <name type="common">Dinoflagellate</name>
    <dbReference type="NCBI Taxonomy" id="89957"/>
    <lineage>
        <taxon>Eukaryota</taxon>
        <taxon>Sar</taxon>
        <taxon>Alveolata</taxon>
        <taxon>Dinophyceae</taxon>
        <taxon>Suessiales</taxon>
        <taxon>Suessiaceae</taxon>
        <taxon>Polarella</taxon>
    </lineage>
</organism>
<comment type="caution">
    <text evidence="4">The sequence shown here is derived from an EMBL/GenBank/DDBJ whole genome shotgun (WGS) entry which is preliminary data.</text>
</comment>
<feature type="region of interest" description="Disordered" evidence="2">
    <location>
        <begin position="283"/>
        <end position="338"/>
    </location>
</feature>
<dbReference type="PROSITE" id="PS50158">
    <property type="entry name" value="ZF_CCHC"/>
    <property type="match status" value="2"/>
</dbReference>
<evidence type="ECO:0000313" key="4">
    <source>
        <dbReference type="EMBL" id="CAE8639032.1"/>
    </source>
</evidence>
<dbReference type="InterPro" id="IPR001878">
    <property type="entry name" value="Znf_CCHC"/>
</dbReference>
<dbReference type="GO" id="GO:0003676">
    <property type="term" value="F:nucleic acid binding"/>
    <property type="evidence" value="ECO:0007669"/>
    <property type="project" value="InterPro"/>
</dbReference>
<feature type="compositionally biased region" description="Basic and acidic residues" evidence="2">
    <location>
        <begin position="763"/>
        <end position="772"/>
    </location>
</feature>
<name>A0A813HLM5_POLGL</name>
<dbReference type="OrthoDB" id="421409at2759"/>
<reference evidence="4" key="1">
    <citation type="submission" date="2021-02" db="EMBL/GenBank/DDBJ databases">
        <authorList>
            <person name="Dougan E. K."/>
            <person name="Rhodes N."/>
            <person name="Thang M."/>
            <person name="Chan C."/>
        </authorList>
    </citation>
    <scope>NUCLEOTIDE SEQUENCE</scope>
</reference>
<dbReference type="GO" id="GO:0008270">
    <property type="term" value="F:zinc ion binding"/>
    <property type="evidence" value="ECO:0007669"/>
    <property type="project" value="UniProtKB-KW"/>
</dbReference>
<feature type="region of interest" description="Disordered" evidence="2">
    <location>
        <begin position="671"/>
        <end position="703"/>
    </location>
</feature>
<dbReference type="SMART" id="SM00343">
    <property type="entry name" value="ZnF_C2HC"/>
    <property type="match status" value="2"/>
</dbReference>
<gene>
    <name evidence="4" type="ORF">PGLA1383_LOCUS54102</name>
</gene>
<dbReference type="SUPFAM" id="SSF57756">
    <property type="entry name" value="Retrovirus zinc finger-like domains"/>
    <property type="match status" value="2"/>
</dbReference>